<protein>
    <recommendedName>
        <fullName evidence="5">2-methylisocitrate dehydratase</fullName>
        <ecNumber evidence="5">4.2.1.99</ecNumber>
    </recommendedName>
    <alternativeName>
        <fullName evidence="10">(2R,3S)-2-methylisocitrate dehydratase</fullName>
    </alternativeName>
    <alternativeName>
        <fullName evidence="9">(2S,3R)-3-hydroxybutane-1,2,3-tricarboxylate dehydratase</fullName>
    </alternativeName>
    <alternativeName>
        <fullName evidence="11">Probable 2-methyl-cis-aconitate hydratase</fullName>
    </alternativeName>
</protein>
<dbReference type="GO" id="GO:0047456">
    <property type="term" value="F:2-methylisocitrate dehydratase activity"/>
    <property type="evidence" value="ECO:0007669"/>
    <property type="project" value="UniProtKB-EC"/>
</dbReference>
<dbReference type="GO" id="GO:0051536">
    <property type="term" value="F:iron-sulfur cluster binding"/>
    <property type="evidence" value="ECO:0007669"/>
    <property type="project" value="UniProtKB-KW"/>
</dbReference>
<keyword evidence="6" id="KW-0479">Metal-binding</keyword>
<evidence type="ECO:0000259" key="13">
    <source>
        <dbReference type="Pfam" id="PF00694"/>
    </source>
</evidence>
<dbReference type="InterPro" id="IPR000573">
    <property type="entry name" value="AconitaseA/IPMdHydase_ssu_swvl"/>
</dbReference>
<dbReference type="EC" id="4.2.1.99" evidence="5"/>
<feature type="domain" description="Aconitase/3-isopropylmalate dehydratase large subunit alpha/beta/alpha" evidence="12">
    <location>
        <begin position="47"/>
        <end position="501"/>
    </location>
</feature>
<evidence type="ECO:0000313" key="15">
    <source>
        <dbReference type="Proteomes" id="UP000004840"/>
    </source>
</evidence>
<evidence type="ECO:0000313" key="14">
    <source>
        <dbReference type="EMBL" id="CCE53762.1"/>
    </source>
</evidence>
<evidence type="ECO:0000256" key="8">
    <source>
        <dbReference type="ARBA" id="ARBA00023014"/>
    </source>
</evidence>
<dbReference type="Proteomes" id="UP000004840">
    <property type="component" value="Unassembled WGS sequence"/>
</dbReference>
<keyword evidence="14" id="KW-0456">Lyase</keyword>
<dbReference type="Gene3D" id="6.10.190.10">
    <property type="match status" value="1"/>
</dbReference>
<dbReference type="InterPro" id="IPR036008">
    <property type="entry name" value="Aconitase_4Fe-4S_dom"/>
</dbReference>
<proteinExistence type="inferred from homology"/>
<dbReference type="PANTHER" id="PTHR11670">
    <property type="entry name" value="ACONITASE/IRON-RESPONSIVE ELEMENT FAMILY MEMBER"/>
    <property type="match status" value="1"/>
</dbReference>
<evidence type="ECO:0000256" key="4">
    <source>
        <dbReference type="ARBA" id="ARBA00007185"/>
    </source>
</evidence>
<evidence type="ECO:0000256" key="5">
    <source>
        <dbReference type="ARBA" id="ARBA00013250"/>
    </source>
</evidence>
<evidence type="ECO:0000256" key="6">
    <source>
        <dbReference type="ARBA" id="ARBA00022723"/>
    </source>
</evidence>
<dbReference type="NCBIfam" id="NF006757">
    <property type="entry name" value="PRK09277.1"/>
    <property type="match status" value="1"/>
</dbReference>
<dbReference type="InterPro" id="IPR015931">
    <property type="entry name" value="Acnase/IPM_dHydase_lsu_aba_1/3"/>
</dbReference>
<comment type="similarity">
    <text evidence="4">Belongs to the aconitase/IPM isomerase family.</text>
</comment>
<dbReference type="EMBL" id="CAFW01000009">
    <property type="protein sequence ID" value="CCE53762.1"/>
    <property type="molecule type" value="Genomic_DNA"/>
</dbReference>
<dbReference type="UniPathway" id="UPA00223">
    <property type="reaction ID" value="UER00718"/>
</dbReference>
<dbReference type="InterPro" id="IPR015928">
    <property type="entry name" value="Aconitase/3IPM_dehydase_swvl"/>
</dbReference>
<sequence>MTTSFPARTTLGDDFARFPMILRLFAENLVRHGRDPQPIIDRDLDAEIEFSPSRLLMHDTTSTPALVDMAAMRDTVAREGGDPRAIRPHLPVEVSIDHSLAVEHFARRDAARLNIAEEIRRNKERYRFLKWASNSMEGIHINPPGTGIMHTINLEQLATVATTDGTYAFPDMMLGTDSHTPMINGLGVLGWGIGGVEAETLMFGMPTTLRVPEVIGVRLIGKLGAGVTSTDLALTLTSKLRKFGVTGKFVELYGPGVSTLSVGDRAVVANMAPEFGATTAYFPVDEAGMDYLAMTGRSTKHIDFVRSYYKEADLWFDPEANPEYNQSLELDLGTVIPSAAGPRRPQDLHSINTLAGVLADVEPEAEAFPLAIASTTSCTNTTDPRLLITAGLLARNARAKGLTPPSWVKTSLAPGSPAAASYLERGGLLEDLSAIGFDIVGFGCTTCIGNSGPLTPEIHEQEGKPVAVLSGNRNFPGRVHPDLDYGFLMSPPSVIAFALAGRADIDISAEALGTDSAGKPVYLRDIWPSPHDIDETFTKAMAPDDFGADFYEASNNKLWHEIDAPEGPLFPWDEKSTILRPPPFADLDQKSLLGTYDAYPLMVLGDDITTDHISPASAIPKDSFVADFLVERGEDRDDLNVFASRRGNWEVMARGAFYSRAVKNKLTDASGIAMTTHSPSGEEMRVWDAAGRYAAENQPVVMVAGDRYGMGSSRDWAAKVQRLLGVRAVLATSYERIHRSNLIGLGILPLEIPRDFVDLAPGDSIHIQADEVSPRCQVPVTMTKVDGSTVSYVAKAAIETGNEAQLLADGGVIPSILSTALTA</sequence>
<dbReference type="InterPro" id="IPR001030">
    <property type="entry name" value="Acoase/IPM_deHydtase_lsu_aba"/>
</dbReference>
<evidence type="ECO:0000256" key="10">
    <source>
        <dbReference type="ARBA" id="ARBA00031613"/>
    </source>
</evidence>
<dbReference type="AlphaFoldDB" id="G7HU97"/>
<evidence type="ECO:0000256" key="7">
    <source>
        <dbReference type="ARBA" id="ARBA00023004"/>
    </source>
</evidence>
<dbReference type="Pfam" id="PF00330">
    <property type="entry name" value="Aconitase"/>
    <property type="match status" value="1"/>
</dbReference>
<evidence type="ECO:0000256" key="9">
    <source>
        <dbReference type="ARBA" id="ARBA00030846"/>
    </source>
</evidence>
<evidence type="ECO:0000259" key="12">
    <source>
        <dbReference type="Pfam" id="PF00330"/>
    </source>
</evidence>
<dbReference type="SUPFAM" id="SSF52016">
    <property type="entry name" value="LeuD/IlvD-like"/>
    <property type="match status" value="1"/>
</dbReference>
<comment type="catalytic activity">
    <reaction evidence="1">
        <text>(2S,3R)-3-hydroxybutane-1,2,3-tricarboxylate = 2-methyl-cis-aconitate + H2O</text>
        <dbReference type="Rhea" id="RHEA:17941"/>
        <dbReference type="ChEBI" id="CHEBI:15377"/>
        <dbReference type="ChEBI" id="CHEBI:57429"/>
        <dbReference type="ChEBI" id="CHEBI:57872"/>
        <dbReference type="EC" id="4.2.1.99"/>
    </reaction>
</comment>
<dbReference type="PROSITE" id="PS01244">
    <property type="entry name" value="ACONITASE_2"/>
    <property type="match status" value="1"/>
</dbReference>
<comment type="caution">
    <text evidence="14">The sequence shown here is derived from an EMBL/GenBank/DDBJ whole genome shotgun (WGS) entry which is preliminary data.</text>
</comment>
<dbReference type="PRINTS" id="PR00415">
    <property type="entry name" value="ACONITASE"/>
</dbReference>
<dbReference type="Gene3D" id="3.30.499.10">
    <property type="entry name" value="Aconitase, domain 3"/>
    <property type="match status" value="2"/>
</dbReference>
<organism evidence="14 15">
    <name type="scientific">Corynebacterium casei UCMA 3821</name>
    <dbReference type="NCBI Taxonomy" id="1110505"/>
    <lineage>
        <taxon>Bacteria</taxon>
        <taxon>Bacillati</taxon>
        <taxon>Actinomycetota</taxon>
        <taxon>Actinomycetes</taxon>
        <taxon>Mycobacteriales</taxon>
        <taxon>Corynebacteriaceae</taxon>
        <taxon>Corynebacterium</taxon>
    </lineage>
</organism>
<dbReference type="InterPro" id="IPR006249">
    <property type="entry name" value="Aconitase/IRP2"/>
</dbReference>
<evidence type="ECO:0000256" key="11">
    <source>
        <dbReference type="ARBA" id="ARBA00033025"/>
    </source>
</evidence>
<reference evidence="14 15" key="1">
    <citation type="journal article" date="2012" name="J. Bacteriol.">
        <title>Genome Sequence of Corynebacterium casei UCMA 3821, Isolated from a Smear-Ripened Cheese.</title>
        <authorList>
            <person name="Monnet C."/>
            <person name="Loux V."/>
            <person name="Bento P."/>
            <person name="Gibrat J.F."/>
            <person name="Straub C."/>
            <person name="Bonnarme P."/>
            <person name="Landaud S."/>
            <person name="Irlinger F."/>
        </authorList>
    </citation>
    <scope>NUCLEOTIDE SEQUENCE [LARGE SCALE GENOMIC DNA]</scope>
    <source>
        <strain evidence="14 15">UCMA 3821</strain>
    </source>
</reference>
<dbReference type="NCBIfam" id="NF009520">
    <property type="entry name" value="PRK12881.1"/>
    <property type="match status" value="1"/>
</dbReference>
<evidence type="ECO:0000256" key="2">
    <source>
        <dbReference type="ARBA" id="ARBA00001966"/>
    </source>
</evidence>
<dbReference type="GO" id="GO:0006099">
    <property type="term" value="P:tricarboxylic acid cycle"/>
    <property type="evidence" value="ECO:0007669"/>
    <property type="project" value="UniProtKB-UniPathway"/>
</dbReference>
<dbReference type="Pfam" id="PF00694">
    <property type="entry name" value="Aconitase_C"/>
    <property type="match status" value="1"/>
</dbReference>
<feature type="domain" description="Aconitase A/isopropylmalate dehydratase small subunit swivel" evidence="13">
    <location>
        <begin position="627"/>
        <end position="754"/>
    </location>
</feature>
<dbReference type="Gene3D" id="3.20.19.10">
    <property type="entry name" value="Aconitase, domain 4"/>
    <property type="match status" value="1"/>
</dbReference>
<keyword evidence="7" id="KW-0408">Iron</keyword>
<dbReference type="SUPFAM" id="SSF53732">
    <property type="entry name" value="Aconitase iron-sulfur domain"/>
    <property type="match status" value="1"/>
</dbReference>
<accession>G7HU97</accession>
<dbReference type="UniPathway" id="UPA00946"/>
<keyword evidence="8" id="KW-0411">Iron-sulfur</keyword>
<gene>
    <name evidence="14" type="ORF">CCAS_00705</name>
</gene>
<comment type="cofactor">
    <cofactor evidence="2">
        <name>[4Fe-4S] cluster</name>
        <dbReference type="ChEBI" id="CHEBI:49883"/>
    </cofactor>
</comment>
<dbReference type="RefSeq" id="WP_006821347.1">
    <property type="nucleotide sequence ID" value="NZ_CAFW01000009.1"/>
</dbReference>
<dbReference type="GO" id="GO:0046872">
    <property type="term" value="F:metal ion binding"/>
    <property type="evidence" value="ECO:0007669"/>
    <property type="project" value="UniProtKB-KW"/>
</dbReference>
<dbReference type="InterPro" id="IPR018136">
    <property type="entry name" value="Aconitase_4Fe-4S_BS"/>
</dbReference>
<name>G7HU97_9CORY</name>
<evidence type="ECO:0000256" key="1">
    <source>
        <dbReference type="ARBA" id="ARBA00000118"/>
    </source>
</evidence>
<evidence type="ECO:0000256" key="3">
    <source>
        <dbReference type="ARBA" id="ARBA00005026"/>
    </source>
</evidence>
<comment type="pathway">
    <text evidence="3">Organic acid metabolism; propanoate degradation.</text>
</comment>